<organism evidence="6 7">
    <name type="scientific">Oceanirhabdus seepicola</name>
    <dbReference type="NCBI Taxonomy" id="2828781"/>
    <lineage>
        <taxon>Bacteria</taxon>
        <taxon>Bacillati</taxon>
        <taxon>Bacillota</taxon>
        <taxon>Clostridia</taxon>
        <taxon>Eubacteriales</taxon>
        <taxon>Clostridiaceae</taxon>
        <taxon>Oceanirhabdus</taxon>
    </lineage>
</organism>
<evidence type="ECO:0000313" key="6">
    <source>
        <dbReference type="EMBL" id="MCM1988112.1"/>
    </source>
</evidence>
<dbReference type="HAMAP" id="MF_01185">
    <property type="entry name" value="FliW"/>
    <property type="match status" value="1"/>
</dbReference>
<keyword evidence="2 5" id="KW-1005">Bacterial flagellum biogenesis</keyword>
<dbReference type="Pfam" id="PF02623">
    <property type="entry name" value="FliW"/>
    <property type="match status" value="1"/>
</dbReference>
<dbReference type="InterPro" id="IPR003775">
    <property type="entry name" value="Flagellar_assembly_factor_FliW"/>
</dbReference>
<keyword evidence="4 5" id="KW-0143">Chaperone</keyword>
<dbReference type="PANTHER" id="PTHR39190">
    <property type="entry name" value="FLAGELLAR ASSEMBLY FACTOR FLIW"/>
    <property type="match status" value="1"/>
</dbReference>
<comment type="subcellular location">
    <subcellularLocation>
        <location evidence="5">Cytoplasm</location>
    </subcellularLocation>
</comment>
<keyword evidence="3 5" id="KW-0810">Translation regulation</keyword>
<dbReference type="Gene3D" id="2.30.290.10">
    <property type="entry name" value="BH3618-like"/>
    <property type="match status" value="1"/>
</dbReference>
<proteinExistence type="inferred from homology"/>
<dbReference type="AlphaFoldDB" id="A0A9J6NY97"/>
<sequence length="146" mass="16667">MELISKVHGKIEYTENEVIRFGKGLLGFEGLNNFIIKEIEGNPIFKLMHSLDNMDVAFVIISTFECEKHYEIKLNEDTLSGLQIYEPSDVVLYSIVTLHSEMKNITANLRAPLAVNIKKNLGEQIIINKEEYLVKHPIFKGVTECL</sequence>
<reference evidence="6" key="2">
    <citation type="submission" date="2021-04" db="EMBL/GenBank/DDBJ databases">
        <authorList>
            <person name="Dong X."/>
        </authorList>
    </citation>
    <scope>NUCLEOTIDE SEQUENCE</scope>
    <source>
        <strain evidence="6">ZWT</strain>
    </source>
</reference>
<gene>
    <name evidence="5" type="primary">fliW</name>
    <name evidence="6" type="ORF">KDK92_00045</name>
</gene>
<dbReference type="GO" id="GO:0044780">
    <property type="term" value="P:bacterial-type flagellum assembly"/>
    <property type="evidence" value="ECO:0007669"/>
    <property type="project" value="UniProtKB-UniRule"/>
</dbReference>
<dbReference type="RefSeq" id="WP_250856885.1">
    <property type="nucleotide sequence ID" value="NZ_JAGSOJ010000001.1"/>
</dbReference>
<evidence type="ECO:0000256" key="2">
    <source>
        <dbReference type="ARBA" id="ARBA00022795"/>
    </source>
</evidence>
<comment type="similarity">
    <text evidence="5">Belongs to the FliW family.</text>
</comment>
<dbReference type="Proteomes" id="UP001056429">
    <property type="component" value="Unassembled WGS sequence"/>
</dbReference>
<dbReference type="NCBIfam" id="NF009793">
    <property type="entry name" value="PRK13285.1-1"/>
    <property type="match status" value="1"/>
</dbReference>
<evidence type="ECO:0000256" key="1">
    <source>
        <dbReference type="ARBA" id="ARBA00022490"/>
    </source>
</evidence>
<dbReference type="SUPFAM" id="SSF141457">
    <property type="entry name" value="BH3618-like"/>
    <property type="match status" value="1"/>
</dbReference>
<comment type="caution">
    <text evidence="6">The sequence shown here is derived from an EMBL/GenBank/DDBJ whole genome shotgun (WGS) entry which is preliminary data.</text>
</comment>
<comment type="subunit">
    <text evidence="5">Interacts with translational regulator CsrA and flagellin(s).</text>
</comment>
<evidence type="ECO:0000256" key="4">
    <source>
        <dbReference type="ARBA" id="ARBA00023186"/>
    </source>
</evidence>
<evidence type="ECO:0000256" key="5">
    <source>
        <dbReference type="HAMAP-Rule" id="MF_01185"/>
    </source>
</evidence>
<evidence type="ECO:0000313" key="7">
    <source>
        <dbReference type="Proteomes" id="UP001056429"/>
    </source>
</evidence>
<evidence type="ECO:0000256" key="3">
    <source>
        <dbReference type="ARBA" id="ARBA00022845"/>
    </source>
</evidence>
<keyword evidence="6" id="KW-0966">Cell projection</keyword>
<keyword evidence="7" id="KW-1185">Reference proteome</keyword>
<dbReference type="EMBL" id="JAGSOJ010000001">
    <property type="protein sequence ID" value="MCM1988112.1"/>
    <property type="molecule type" value="Genomic_DNA"/>
</dbReference>
<protein>
    <recommendedName>
        <fullName evidence="5">Flagellar assembly factor FliW</fullName>
    </recommendedName>
</protein>
<keyword evidence="6" id="KW-0282">Flagellum</keyword>
<keyword evidence="6" id="KW-0969">Cilium</keyword>
<comment type="function">
    <text evidence="5">Acts as an anti-CsrA protein, binds CsrA and prevents it from repressing translation of its target genes, one of which is flagellin. Binds to flagellin and participates in the assembly of the flagellum.</text>
</comment>
<reference evidence="6" key="1">
    <citation type="journal article" date="2021" name="mSystems">
        <title>Bacteria and Archaea Synergistically Convert Glycine Betaine to Biogenic Methane in the Formosa Cold Seep of the South China Sea.</title>
        <authorList>
            <person name="Li L."/>
            <person name="Zhang W."/>
            <person name="Zhang S."/>
            <person name="Song L."/>
            <person name="Sun Q."/>
            <person name="Zhang H."/>
            <person name="Xiang H."/>
            <person name="Dong X."/>
        </authorList>
    </citation>
    <scope>NUCLEOTIDE SEQUENCE</scope>
    <source>
        <strain evidence="6">ZWT</strain>
    </source>
</reference>
<keyword evidence="1 5" id="KW-0963">Cytoplasm</keyword>
<name>A0A9J6NY97_9CLOT</name>
<dbReference type="GO" id="GO:0005737">
    <property type="term" value="C:cytoplasm"/>
    <property type="evidence" value="ECO:0007669"/>
    <property type="project" value="UniProtKB-SubCell"/>
</dbReference>
<accession>A0A9J6NY97</accession>
<dbReference type="GO" id="GO:0006417">
    <property type="term" value="P:regulation of translation"/>
    <property type="evidence" value="ECO:0007669"/>
    <property type="project" value="UniProtKB-KW"/>
</dbReference>
<dbReference type="PANTHER" id="PTHR39190:SF1">
    <property type="entry name" value="FLAGELLAR ASSEMBLY FACTOR FLIW"/>
    <property type="match status" value="1"/>
</dbReference>
<dbReference type="InterPro" id="IPR024046">
    <property type="entry name" value="Flagellar_assmbl_FliW_dom_sf"/>
</dbReference>